<protein>
    <submittedName>
        <fullName evidence="2">Uncharacterized protein</fullName>
    </submittedName>
</protein>
<feature type="compositionally biased region" description="Basic and acidic residues" evidence="1">
    <location>
        <begin position="11"/>
        <end position="32"/>
    </location>
</feature>
<evidence type="ECO:0000313" key="2">
    <source>
        <dbReference type="EMBL" id="CAI6333996.1"/>
    </source>
</evidence>
<evidence type="ECO:0000256" key="1">
    <source>
        <dbReference type="SAM" id="MobiDB-lite"/>
    </source>
</evidence>
<dbReference type="EMBL" id="CAOQHR010000004">
    <property type="protein sequence ID" value="CAI6333996.1"/>
    <property type="molecule type" value="Genomic_DNA"/>
</dbReference>
<keyword evidence="3" id="KW-1185">Reference proteome</keyword>
<feature type="region of interest" description="Disordered" evidence="1">
    <location>
        <begin position="1"/>
        <end position="32"/>
    </location>
</feature>
<evidence type="ECO:0000313" key="3">
    <source>
        <dbReference type="Proteomes" id="UP001152607"/>
    </source>
</evidence>
<proteinExistence type="predicted"/>
<dbReference type="AlphaFoldDB" id="A0A9W4XQQ5"/>
<organism evidence="2 3">
    <name type="scientific">Periconia digitata</name>
    <dbReference type="NCBI Taxonomy" id="1303443"/>
    <lineage>
        <taxon>Eukaryota</taxon>
        <taxon>Fungi</taxon>
        <taxon>Dikarya</taxon>
        <taxon>Ascomycota</taxon>
        <taxon>Pezizomycotina</taxon>
        <taxon>Dothideomycetes</taxon>
        <taxon>Pleosporomycetidae</taxon>
        <taxon>Pleosporales</taxon>
        <taxon>Massarineae</taxon>
        <taxon>Periconiaceae</taxon>
        <taxon>Periconia</taxon>
    </lineage>
</organism>
<feature type="compositionally biased region" description="Polar residues" evidence="1">
    <location>
        <begin position="63"/>
        <end position="76"/>
    </location>
</feature>
<sequence>MDGWPPAGHSEANHCDGLEHNGERGTSDDVRKQADSMLWNLLTSLSCAPTRRFNKQPSPPMISDSSSAAGCTYSTSPAPRTVFRNYSSLADLYDSKPWDTQKKTPMG</sequence>
<accession>A0A9W4XQQ5</accession>
<dbReference type="Proteomes" id="UP001152607">
    <property type="component" value="Unassembled WGS sequence"/>
</dbReference>
<reference evidence="2" key="1">
    <citation type="submission" date="2023-01" db="EMBL/GenBank/DDBJ databases">
        <authorList>
            <person name="Van Ghelder C."/>
            <person name="Rancurel C."/>
        </authorList>
    </citation>
    <scope>NUCLEOTIDE SEQUENCE</scope>
    <source>
        <strain evidence="2">CNCM I-4278</strain>
    </source>
</reference>
<name>A0A9W4XQQ5_9PLEO</name>
<gene>
    <name evidence="2" type="ORF">PDIGIT_LOCUS7049</name>
</gene>
<feature type="region of interest" description="Disordered" evidence="1">
    <location>
        <begin position="50"/>
        <end position="76"/>
    </location>
</feature>
<comment type="caution">
    <text evidence="2">The sequence shown here is derived from an EMBL/GenBank/DDBJ whole genome shotgun (WGS) entry which is preliminary data.</text>
</comment>